<feature type="compositionally biased region" description="Basic and acidic residues" evidence="1">
    <location>
        <begin position="58"/>
        <end position="69"/>
    </location>
</feature>
<feature type="compositionally biased region" description="Basic residues" evidence="1">
    <location>
        <begin position="81"/>
        <end position="90"/>
    </location>
</feature>
<feature type="region of interest" description="Disordered" evidence="1">
    <location>
        <begin position="396"/>
        <end position="415"/>
    </location>
</feature>
<dbReference type="EMBL" id="CAJNOL010000843">
    <property type="protein sequence ID" value="CAF1216892.1"/>
    <property type="molecule type" value="Genomic_DNA"/>
</dbReference>
<accession>A0A814XL39</accession>
<feature type="compositionally biased region" description="Low complexity" evidence="1">
    <location>
        <begin position="45"/>
        <end position="55"/>
    </location>
</feature>
<dbReference type="EMBL" id="CAJNOH010000136">
    <property type="protein sequence ID" value="CAF0898115.1"/>
    <property type="molecule type" value="Genomic_DNA"/>
</dbReference>
<feature type="compositionally biased region" description="Polar residues" evidence="1">
    <location>
        <begin position="270"/>
        <end position="289"/>
    </location>
</feature>
<feature type="compositionally biased region" description="Polar residues" evidence="1">
    <location>
        <begin position="180"/>
        <end position="205"/>
    </location>
</feature>
<feature type="compositionally biased region" description="Polar residues" evidence="1">
    <location>
        <begin position="70"/>
        <end position="80"/>
    </location>
</feature>
<evidence type="ECO:0000313" key="5">
    <source>
        <dbReference type="Proteomes" id="UP000663870"/>
    </source>
</evidence>
<reference evidence="4" key="1">
    <citation type="submission" date="2021-02" db="EMBL/GenBank/DDBJ databases">
        <authorList>
            <person name="Nowell W R."/>
        </authorList>
    </citation>
    <scope>NUCLEOTIDE SEQUENCE</scope>
</reference>
<dbReference type="Proteomes" id="UP000663854">
    <property type="component" value="Unassembled WGS sequence"/>
</dbReference>
<keyword evidence="5" id="KW-1185">Reference proteome</keyword>
<keyword evidence="2" id="KW-1133">Transmembrane helix</keyword>
<feature type="compositionally biased region" description="Polar residues" evidence="1">
    <location>
        <begin position="400"/>
        <end position="415"/>
    </location>
</feature>
<evidence type="ECO:0000256" key="1">
    <source>
        <dbReference type="SAM" id="MobiDB-lite"/>
    </source>
</evidence>
<feature type="region of interest" description="Disordered" evidence="1">
    <location>
        <begin position="45"/>
        <end position="291"/>
    </location>
</feature>
<dbReference type="AlphaFoldDB" id="A0A814XL39"/>
<comment type="caution">
    <text evidence="4">The sequence shown here is derived from an EMBL/GenBank/DDBJ whole genome shotgun (WGS) entry which is preliminary data.</text>
</comment>
<feature type="compositionally biased region" description="Polar residues" evidence="1">
    <location>
        <begin position="146"/>
        <end position="160"/>
    </location>
</feature>
<protein>
    <submittedName>
        <fullName evidence="4">Uncharacterized protein</fullName>
    </submittedName>
</protein>
<organism evidence="4 5">
    <name type="scientific">Rotaria sordida</name>
    <dbReference type="NCBI Taxonomy" id="392033"/>
    <lineage>
        <taxon>Eukaryota</taxon>
        <taxon>Metazoa</taxon>
        <taxon>Spiralia</taxon>
        <taxon>Gnathifera</taxon>
        <taxon>Rotifera</taxon>
        <taxon>Eurotatoria</taxon>
        <taxon>Bdelloidea</taxon>
        <taxon>Philodinida</taxon>
        <taxon>Philodinidae</taxon>
        <taxon>Rotaria</taxon>
    </lineage>
</organism>
<keyword evidence="2" id="KW-0472">Membrane</keyword>
<dbReference type="Proteomes" id="UP000663870">
    <property type="component" value="Unassembled WGS sequence"/>
</dbReference>
<feature type="transmembrane region" description="Helical" evidence="2">
    <location>
        <begin position="20"/>
        <end position="41"/>
    </location>
</feature>
<evidence type="ECO:0000256" key="2">
    <source>
        <dbReference type="SAM" id="Phobius"/>
    </source>
</evidence>
<name>A0A814XL39_9BILA</name>
<evidence type="ECO:0000313" key="4">
    <source>
        <dbReference type="EMBL" id="CAF1216892.1"/>
    </source>
</evidence>
<gene>
    <name evidence="4" type="ORF">JXQ802_LOCUS25232</name>
    <name evidence="3" type="ORF">PYM288_LOCUS9382</name>
</gene>
<proteinExistence type="predicted"/>
<keyword evidence="2" id="KW-0812">Transmembrane</keyword>
<sequence>MSSASLFEQLTSSVSPSILVIVSVAILALLLIYTVACRIFFSSSSTSKSKTSTSKQHSNKDRKSKESNTTKKQQGDITSTNKKKNNKVKKNVLPVSSTSSPDTPSEESENEKTTFVASSKKVFSTPPPPSKTSTGKKVAVADENNKISASTNIIKTSSTKQQQQQQPASVRTENVEGSAVGQNGDNKNKQLKTNTTIASNKQKSSGKGDGNTKVNAGNLKKNESVAVNTETKRNLTVDGEAGTDQEDEGQWLTQGSKQVNHRNRNKGKTELSNTNNQTLSNHNVTSEQRSIPTISNSNILSSINNNELNVETTTTTTPLINNSISSIENLEPIEICQLLPTNENLYTSNDNWWKQALNKQQTFSIDDIGEWPEREQDEQYIVQIKRIIPVKKLNEKQNSDEQLNSNESIKSTIIS</sequence>
<evidence type="ECO:0000313" key="3">
    <source>
        <dbReference type="EMBL" id="CAF0898115.1"/>
    </source>
</evidence>